<accession>A0AAW2Y6N7</accession>
<proteinExistence type="predicted"/>
<name>A0AAW2Y6N7_9LAMI</name>
<dbReference type="AlphaFoldDB" id="A0AAW2Y6N7"/>
<comment type="caution">
    <text evidence="2">The sequence shown here is derived from an EMBL/GenBank/DDBJ whole genome shotgun (WGS) entry which is preliminary data.</text>
</comment>
<organism evidence="2">
    <name type="scientific">Sesamum latifolium</name>
    <dbReference type="NCBI Taxonomy" id="2727402"/>
    <lineage>
        <taxon>Eukaryota</taxon>
        <taxon>Viridiplantae</taxon>
        <taxon>Streptophyta</taxon>
        <taxon>Embryophyta</taxon>
        <taxon>Tracheophyta</taxon>
        <taxon>Spermatophyta</taxon>
        <taxon>Magnoliopsida</taxon>
        <taxon>eudicotyledons</taxon>
        <taxon>Gunneridae</taxon>
        <taxon>Pentapetalae</taxon>
        <taxon>asterids</taxon>
        <taxon>lamiids</taxon>
        <taxon>Lamiales</taxon>
        <taxon>Pedaliaceae</taxon>
        <taxon>Sesamum</taxon>
    </lineage>
</organism>
<gene>
    <name evidence="2" type="ORF">Slati_0018700</name>
</gene>
<dbReference type="EMBL" id="JACGWN010000001">
    <property type="protein sequence ID" value="KAL0461311.1"/>
    <property type="molecule type" value="Genomic_DNA"/>
</dbReference>
<evidence type="ECO:0000313" key="2">
    <source>
        <dbReference type="EMBL" id="KAL0461311.1"/>
    </source>
</evidence>
<feature type="region of interest" description="Disordered" evidence="1">
    <location>
        <begin position="1"/>
        <end position="33"/>
    </location>
</feature>
<reference evidence="2" key="1">
    <citation type="submission" date="2020-06" db="EMBL/GenBank/DDBJ databases">
        <authorList>
            <person name="Li T."/>
            <person name="Hu X."/>
            <person name="Zhang T."/>
            <person name="Song X."/>
            <person name="Zhang H."/>
            <person name="Dai N."/>
            <person name="Sheng W."/>
            <person name="Hou X."/>
            <person name="Wei L."/>
        </authorList>
    </citation>
    <scope>NUCLEOTIDE SEQUENCE</scope>
    <source>
        <strain evidence="2">KEN1</strain>
        <tissue evidence="2">Leaf</tissue>
    </source>
</reference>
<feature type="compositionally biased region" description="Basic and acidic residues" evidence="1">
    <location>
        <begin position="9"/>
        <end position="21"/>
    </location>
</feature>
<sequence>MDPNNTEVEVVRERGGRRENEGVGNDGGQQNPIRVRCDPVGNVNQTGQANLLGLDYELPSLQSLQANTIRPNTAF</sequence>
<evidence type="ECO:0000256" key="1">
    <source>
        <dbReference type="SAM" id="MobiDB-lite"/>
    </source>
</evidence>
<reference evidence="2" key="2">
    <citation type="journal article" date="2024" name="Plant">
        <title>Genomic evolution and insights into agronomic trait innovations of Sesamum species.</title>
        <authorList>
            <person name="Miao H."/>
            <person name="Wang L."/>
            <person name="Qu L."/>
            <person name="Liu H."/>
            <person name="Sun Y."/>
            <person name="Le M."/>
            <person name="Wang Q."/>
            <person name="Wei S."/>
            <person name="Zheng Y."/>
            <person name="Lin W."/>
            <person name="Duan Y."/>
            <person name="Cao H."/>
            <person name="Xiong S."/>
            <person name="Wang X."/>
            <person name="Wei L."/>
            <person name="Li C."/>
            <person name="Ma Q."/>
            <person name="Ju M."/>
            <person name="Zhao R."/>
            <person name="Li G."/>
            <person name="Mu C."/>
            <person name="Tian Q."/>
            <person name="Mei H."/>
            <person name="Zhang T."/>
            <person name="Gao T."/>
            <person name="Zhang H."/>
        </authorList>
    </citation>
    <scope>NUCLEOTIDE SEQUENCE</scope>
    <source>
        <strain evidence="2">KEN1</strain>
    </source>
</reference>
<protein>
    <submittedName>
        <fullName evidence="2">Uncharacterized protein</fullName>
    </submittedName>
</protein>